<reference evidence="3" key="1">
    <citation type="submission" date="2017-03" db="EMBL/GenBank/DDBJ databases">
        <title>Phytopthora megakarya and P. palmivora, two closely related causual agents of cacao black pod achieved similar genome size and gene model numbers by different mechanisms.</title>
        <authorList>
            <person name="Ali S."/>
            <person name="Shao J."/>
            <person name="Larry D.J."/>
            <person name="Kronmiller B."/>
            <person name="Shen D."/>
            <person name="Strem M.D."/>
            <person name="Melnick R.L."/>
            <person name="Guiltinan M.J."/>
            <person name="Tyler B.M."/>
            <person name="Meinhardt L.W."/>
            <person name="Bailey B.A."/>
        </authorList>
    </citation>
    <scope>NUCLEOTIDE SEQUENCE [LARGE SCALE GENOMIC DNA]</scope>
    <source>
        <strain evidence="3">zdho120</strain>
    </source>
</reference>
<gene>
    <name evidence="2" type="ORF">PHMEG_00015810</name>
</gene>
<proteinExistence type="predicted"/>
<keyword evidence="3" id="KW-1185">Reference proteome</keyword>
<dbReference type="EMBL" id="NBNE01002194">
    <property type="protein sequence ID" value="OWZ11204.1"/>
    <property type="molecule type" value="Genomic_DNA"/>
</dbReference>
<organism evidence="2 3">
    <name type="scientific">Phytophthora megakarya</name>
    <dbReference type="NCBI Taxonomy" id="4795"/>
    <lineage>
        <taxon>Eukaryota</taxon>
        <taxon>Sar</taxon>
        <taxon>Stramenopiles</taxon>
        <taxon>Oomycota</taxon>
        <taxon>Peronosporomycetes</taxon>
        <taxon>Peronosporales</taxon>
        <taxon>Peronosporaceae</taxon>
        <taxon>Phytophthora</taxon>
    </lineage>
</organism>
<sequence length="194" mass="22347">MTDSNIERQLLRLHVLLGDDESQLDDVYQRFLKSDPKRTGSLKSTEELKSALEDLLSPKDLKRIDFDNLADRFSSSDGGFDYMAFCKALQRPPQLQSESRRSGSQSPTKRRVRSPTKQQRMRIDKRLESQRLIMETVRNKLLRGIQDGDSDGYKGILNILHRLDTDGSGHVNVDIFTKKIVQRLNCPLTRAERE</sequence>
<dbReference type="InterPro" id="IPR011992">
    <property type="entry name" value="EF-hand-dom_pair"/>
</dbReference>
<dbReference type="Gene3D" id="1.10.238.10">
    <property type="entry name" value="EF-hand"/>
    <property type="match status" value="1"/>
</dbReference>
<evidence type="ECO:0000313" key="2">
    <source>
        <dbReference type="EMBL" id="OWZ11204.1"/>
    </source>
</evidence>
<accession>A0A225W1E4</accession>
<feature type="compositionally biased region" description="Polar residues" evidence="1">
    <location>
        <begin position="93"/>
        <end position="107"/>
    </location>
</feature>
<feature type="region of interest" description="Disordered" evidence="1">
    <location>
        <begin position="91"/>
        <end position="126"/>
    </location>
</feature>
<dbReference type="SUPFAM" id="SSF47473">
    <property type="entry name" value="EF-hand"/>
    <property type="match status" value="1"/>
</dbReference>
<name>A0A225W1E4_9STRA</name>
<comment type="caution">
    <text evidence="2">The sequence shown here is derived from an EMBL/GenBank/DDBJ whole genome shotgun (WGS) entry which is preliminary data.</text>
</comment>
<evidence type="ECO:0000313" key="3">
    <source>
        <dbReference type="Proteomes" id="UP000198211"/>
    </source>
</evidence>
<evidence type="ECO:0000256" key="1">
    <source>
        <dbReference type="SAM" id="MobiDB-lite"/>
    </source>
</evidence>
<dbReference type="Proteomes" id="UP000198211">
    <property type="component" value="Unassembled WGS sequence"/>
</dbReference>
<protein>
    <submittedName>
        <fullName evidence="2">Uncharacterized protein</fullName>
    </submittedName>
</protein>
<dbReference type="AlphaFoldDB" id="A0A225W1E4"/>
<dbReference type="OrthoDB" id="63447at2759"/>